<evidence type="ECO:0000313" key="2">
    <source>
        <dbReference type="Proteomes" id="UP000324222"/>
    </source>
</evidence>
<keyword evidence="2" id="KW-1185">Reference proteome</keyword>
<dbReference type="AlphaFoldDB" id="A0A5B7DIG9"/>
<dbReference type="Proteomes" id="UP000324222">
    <property type="component" value="Unassembled WGS sequence"/>
</dbReference>
<name>A0A5B7DIG9_PORTR</name>
<reference evidence="1 2" key="1">
    <citation type="submission" date="2019-05" db="EMBL/GenBank/DDBJ databases">
        <title>Another draft genome of Portunus trituberculatus and its Hox gene families provides insights of decapod evolution.</title>
        <authorList>
            <person name="Jeong J.-H."/>
            <person name="Song I."/>
            <person name="Kim S."/>
            <person name="Choi T."/>
            <person name="Kim D."/>
            <person name="Ryu S."/>
            <person name="Kim W."/>
        </authorList>
    </citation>
    <scope>NUCLEOTIDE SEQUENCE [LARGE SCALE GENOMIC DNA]</scope>
    <source>
        <tissue evidence="1">Muscle</tissue>
    </source>
</reference>
<dbReference type="EMBL" id="VSRR010000924">
    <property type="protein sequence ID" value="MPC20915.1"/>
    <property type="molecule type" value="Genomic_DNA"/>
</dbReference>
<gene>
    <name evidence="1" type="ORF">E2C01_013878</name>
</gene>
<accession>A0A5B7DIG9</accession>
<organism evidence="1 2">
    <name type="scientific">Portunus trituberculatus</name>
    <name type="common">Swimming crab</name>
    <name type="synonym">Neptunus trituberculatus</name>
    <dbReference type="NCBI Taxonomy" id="210409"/>
    <lineage>
        <taxon>Eukaryota</taxon>
        <taxon>Metazoa</taxon>
        <taxon>Ecdysozoa</taxon>
        <taxon>Arthropoda</taxon>
        <taxon>Crustacea</taxon>
        <taxon>Multicrustacea</taxon>
        <taxon>Malacostraca</taxon>
        <taxon>Eumalacostraca</taxon>
        <taxon>Eucarida</taxon>
        <taxon>Decapoda</taxon>
        <taxon>Pleocyemata</taxon>
        <taxon>Brachyura</taxon>
        <taxon>Eubrachyura</taxon>
        <taxon>Portunoidea</taxon>
        <taxon>Portunidae</taxon>
        <taxon>Portuninae</taxon>
        <taxon>Portunus</taxon>
    </lineage>
</organism>
<evidence type="ECO:0000313" key="1">
    <source>
        <dbReference type="EMBL" id="MPC20915.1"/>
    </source>
</evidence>
<comment type="caution">
    <text evidence="1">The sequence shown here is derived from an EMBL/GenBank/DDBJ whole genome shotgun (WGS) entry which is preliminary data.</text>
</comment>
<protein>
    <submittedName>
        <fullName evidence="1">Uncharacterized protein</fullName>
    </submittedName>
</protein>
<sequence>MARLWAPPATLSSFSLYLVIQKVKVVRNWNASGVEGEKNGLPLASFGEIYLKVVMGNSKPFRQYTVPGSQSHLPTHSVAATMHPESVGLPLVVWDLSRPRREEEEEEEEKKEGVMACNCLRLRATTHSHQPL</sequence>
<proteinExistence type="predicted"/>